<sequence length="25" mass="3005">MAEYLENAELEMEETIENFENNLKT</sequence>
<dbReference type="EMBL" id="AMCI01007848">
    <property type="protein sequence ID" value="EJW91939.1"/>
    <property type="molecule type" value="Genomic_DNA"/>
</dbReference>
<name>J9FX41_9ZZZZ</name>
<protein>
    <submittedName>
        <fullName evidence="1">Uncharacterized protein</fullName>
    </submittedName>
</protein>
<proteinExistence type="predicted"/>
<feature type="non-terminal residue" evidence="1">
    <location>
        <position position="25"/>
    </location>
</feature>
<gene>
    <name evidence="1" type="ORF">EVA_19953</name>
</gene>
<dbReference type="AlphaFoldDB" id="J9FX41"/>
<comment type="caution">
    <text evidence="1">The sequence shown here is derived from an EMBL/GenBank/DDBJ whole genome shotgun (WGS) entry which is preliminary data.</text>
</comment>
<accession>J9FX41</accession>
<reference evidence="1" key="1">
    <citation type="journal article" date="2012" name="PLoS ONE">
        <title>Gene sets for utilization of primary and secondary nutrition supplies in the distal gut of endangered iberian lynx.</title>
        <authorList>
            <person name="Alcaide M."/>
            <person name="Messina E."/>
            <person name="Richter M."/>
            <person name="Bargiela R."/>
            <person name="Peplies J."/>
            <person name="Huws S.A."/>
            <person name="Newbold C.J."/>
            <person name="Golyshin P.N."/>
            <person name="Simon M.A."/>
            <person name="Lopez G."/>
            <person name="Yakimov M.M."/>
            <person name="Ferrer M."/>
        </authorList>
    </citation>
    <scope>NUCLEOTIDE SEQUENCE</scope>
</reference>
<organism evidence="1">
    <name type="scientific">gut metagenome</name>
    <dbReference type="NCBI Taxonomy" id="749906"/>
    <lineage>
        <taxon>unclassified sequences</taxon>
        <taxon>metagenomes</taxon>
        <taxon>organismal metagenomes</taxon>
    </lineage>
</organism>
<evidence type="ECO:0000313" key="1">
    <source>
        <dbReference type="EMBL" id="EJW91939.1"/>
    </source>
</evidence>